<dbReference type="FunCoup" id="G7E7K9">
    <property type="interactions" value="421"/>
</dbReference>
<evidence type="ECO:0000256" key="9">
    <source>
        <dbReference type="PIRSR" id="PIRSR005586-2"/>
    </source>
</evidence>
<feature type="binding site" evidence="8">
    <location>
        <position position="116"/>
    </location>
    <ligand>
        <name>Zn(2+)</name>
        <dbReference type="ChEBI" id="CHEBI:29105"/>
        <label>2</label>
    </ligand>
</feature>
<dbReference type="PANTHER" id="PTHR11239">
    <property type="entry name" value="DNA-DIRECTED RNA POLYMERASE"/>
    <property type="match status" value="1"/>
</dbReference>
<keyword evidence="3 8" id="KW-0479">Metal-binding</keyword>
<dbReference type="PROSITE" id="PS51133">
    <property type="entry name" value="ZF_TFIIS_2"/>
    <property type="match status" value="1"/>
</dbReference>
<evidence type="ECO:0000256" key="6">
    <source>
        <dbReference type="ARBA" id="ARBA00023242"/>
    </source>
</evidence>
<dbReference type="GO" id="GO:0003676">
    <property type="term" value="F:nucleic acid binding"/>
    <property type="evidence" value="ECO:0007669"/>
    <property type="project" value="InterPro"/>
</dbReference>
<dbReference type="SMART" id="SM00440">
    <property type="entry name" value="ZnF_C2C2"/>
    <property type="match status" value="1"/>
</dbReference>
<evidence type="ECO:0000256" key="4">
    <source>
        <dbReference type="ARBA" id="ARBA00022771"/>
    </source>
</evidence>
<dbReference type="PIRSF" id="PIRSF005586">
    <property type="entry name" value="RNApol_RpoM"/>
    <property type="match status" value="1"/>
</dbReference>
<dbReference type="GO" id="GO:0003899">
    <property type="term" value="F:DNA-directed RNA polymerase activity"/>
    <property type="evidence" value="ECO:0007669"/>
    <property type="project" value="InterPro"/>
</dbReference>
<dbReference type="EMBL" id="BABT02000165">
    <property type="protein sequence ID" value="GAA98819.1"/>
    <property type="molecule type" value="Genomic_DNA"/>
</dbReference>
<evidence type="ECO:0000256" key="8">
    <source>
        <dbReference type="PIRSR" id="PIRSR005586-1"/>
    </source>
</evidence>
<keyword evidence="4 9" id="KW-0863">Zinc-finger</keyword>
<feature type="zinc finger region" description="C4-type" evidence="9">
    <location>
        <begin position="15"/>
        <end position="37"/>
    </location>
</feature>
<feature type="binding site" evidence="8">
    <location>
        <position position="119"/>
    </location>
    <ligand>
        <name>Zn(2+)</name>
        <dbReference type="ChEBI" id="CHEBI:29105"/>
        <label>2</label>
    </ligand>
</feature>
<keyword evidence="12" id="KW-1185">Reference proteome</keyword>
<dbReference type="InParanoid" id="G7E7K9"/>
<dbReference type="InterPro" id="IPR012164">
    <property type="entry name" value="Rpa12/Rpb9/Rpc10/TFS"/>
</dbReference>
<evidence type="ECO:0000313" key="12">
    <source>
        <dbReference type="Proteomes" id="UP000009131"/>
    </source>
</evidence>
<dbReference type="GO" id="GO:0006363">
    <property type="term" value="P:termination of RNA polymerase I transcription"/>
    <property type="evidence" value="ECO:0007669"/>
    <property type="project" value="TreeGrafter"/>
</dbReference>
<sequence>MDDTLPDVIGTLVFCGPCGNLLNNPAPGESHVLCEICGYREPVSTFHSIKVTTHTRESAFPSSLRQKRTLVQPTDQVSSSKQLIDERCPKCDSKQMEFSTLQMRSADEGSTVFYTCPRCAYKYSTNN</sequence>
<name>G7E7K9_MIXOS</name>
<dbReference type="PANTHER" id="PTHR11239:SF14">
    <property type="entry name" value="DNA-DIRECTED RNA POLYMERASE I SUBUNIT RPA12"/>
    <property type="match status" value="1"/>
</dbReference>
<evidence type="ECO:0000256" key="3">
    <source>
        <dbReference type="ARBA" id="ARBA00022723"/>
    </source>
</evidence>
<feature type="domain" description="TFIIS-type" evidence="10">
    <location>
        <begin position="84"/>
        <end position="124"/>
    </location>
</feature>
<dbReference type="InterPro" id="IPR001222">
    <property type="entry name" value="Znf_TFIIS"/>
</dbReference>
<reference evidence="11 12" key="1">
    <citation type="journal article" date="2011" name="J. Gen. Appl. Microbiol.">
        <title>Draft genome sequencing of the enigmatic basidiomycete Mixia osmundae.</title>
        <authorList>
            <person name="Nishida H."/>
            <person name="Nagatsuka Y."/>
            <person name="Sugiyama J."/>
        </authorList>
    </citation>
    <scope>NUCLEOTIDE SEQUENCE [LARGE SCALE GENOMIC DNA]</scope>
    <source>
        <strain evidence="12">CBS 9802 / IAM 14324 / JCM 22182 / KY 12970</strain>
    </source>
</reference>
<feature type="binding site" evidence="8">
    <location>
        <position position="15"/>
    </location>
    <ligand>
        <name>Zn(2+)</name>
        <dbReference type="ChEBI" id="CHEBI:29105"/>
        <label>1</label>
    </ligand>
</feature>
<dbReference type="AlphaFoldDB" id="G7E7K9"/>
<dbReference type="eggNOG" id="KOG2907">
    <property type="taxonomic scope" value="Eukaryota"/>
</dbReference>
<keyword evidence="7" id="KW-0804">Transcription</keyword>
<proteinExistence type="inferred from homology"/>
<dbReference type="GO" id="GO:0005736">
    <property type="term" value="C:RNA polymerase I complex"/>
    <property type="evidence" value="ECO:0007669"/>
    <property type="project" value="TreeGrafter"/>
</dbReference>
<comment type="similarity">
    <text evidence="7">Belongs to the archaeal rpoM/eukaryotic RPA12/RPB9/RPC11 RNA polymerase family.</text>
</comment>
<gene>
    <name evidence="11" type="primary">Mo05507</name>
    <name evidence="11" type="ORF">E5Q_05507</name>
</gene>
<evidence type="ECO:0000256" key="2">
    <source>
        <dbReference type="ARBA" id="ARBA00022478"/>
    </source>
</evidence>
<evidence type="ECO:0000256" key="5">
    <source>
        <dbReference type="ARBA" id="ARBA00022833"/>
    </source>
</evidence>
<reference evidence="11 12" key="2">
    <citation type="journal article" date="2012" name="Open Biol.">
        <title>Characteristics of nucleosomes and linker DNA regions on the genome of the basidiomycete Mixia osmundae revealed by mono- and dinucleosome mapping.</title>
        <authorList>
            <person name="Nishida H."/>
            <person name="Kondo S."/>
            <person name="Matsumoto T."/>
            <person name="Suzuki Y."/>
            <person name="Yoshikawa H."/>
            <person name="Taylor T.D."/>
            <person name="Sugiyama J."/>
        </authorList>
    </citation>
    <scope>NUCLEOTIDE SEQUENCE [LARGE SCALE GENOMIC DNA]</scope>
    <source>
        <strain evidence="12">CBS 9802 / IAM 14324 / JCM 22182 / KY 12970</strain>
    </source>
</reference>
<dbReference type="STRING" id="764103.G7E7K9"/>
<evidence type="ECO:0000313" key="11">
    <source>
        <dbReference type="EMBL" id="GAA98819.1"/>
    </source>
</evidence>
<feature type="binding site" evidence="8">
    <location>
        <position position="37"/>
    </location>
    <ligand>
        <name>Zn(2+)</name>
        <dbReference type="ChEBI" id="CHEBI:29105"/>
        <label>1</label>
    </ligand>
</feature>
<dbReference type="OrthoDB" id="10056816at2759"/>
<dbReference type="OMA" id="EMQYHTL"/>
<comment type="function">
    <text evidence="7">DNA-dependent RNA polymerase catalyzes the transcription of DNA into RNA using the four ribonucleoside triphosphates as substrates.</text>
</comment>
<keyword evidence="6 7" id="KW-0539">Nucleus</keyword>
<evidence type="ECO:0000256" key="7">
    <source>
        <dbReference type="PIRNR" id="PIRNR005586"/>
    </source>
</evidence>
<dbReference type="CDD" id="cd10507">
    <property type="entry name" value="Zn-ribbon_RPA12"/>
    <property type="match status" value="1"/>
</dbReference>
<dbReference type="HOGENOM" id="CLU_093932_1_1_1"/>
<evidence type="ECO:0000256" key="1">
    <source>
        <dbReference type="ARBA" id="ARBA00004604"/>
    </source>
</evidence>
<organism evidence="11 12">
    <name type="scientific">Mixia osmundae (strain CBS 9802 / IAM 14324 / JCM 22182 / KY 12970)</name>
    <dbReference type="NCBI Taxonomy" id="764103"/>
    <lineage>
        <taxon>Eukaryota</taxon>
        <taxon>Fungi</taxon>
        <taxon>Dikarya</taxon>
        <taxon>Basidiomycota</taxon>
        <taxon>Pucciniomycotina</taxon>
        <taxon>Mixiomycetes</taxon>
        <taxon>Mixiales</taxon>
        <taxon>Mixiaceae</taxon>
        <taxon>Mixia</taxon>
    </lineage>
</organism>
<dbReference type="GO" id="GO:0008270">
    <property type="term" value="F:zinc ion binding"/>
    <property type="evidence" value="ECO:0007669"/>
    <property type="project" value="UniProtKB-KW"/>
</dbReference>
<comment type="subcellular location">
    <subcellularLocation>
        <location evidence="1">Nucleus</location>
        <location evidence="1">Nucleolus</location>
    </subcellularLocation>
</comment>
<feature type="binding site" evidence="8">
    <location>
        <position position="34"/>
    </location>
    <ligand>
        <name>Zn(2+)</name>
        <dbReference type="ChEBI" id="CHEBI:29105"/>
        <label>1</label>
    </ligand>
</feature>
<feature type="binding site" evidence="8">
    <location>
        <position position="18"/>
    </location>
    <ligand>
        <name>Zn(2+)</name>
        <dbReference type="ChEBI" id="CHEBI:29105"/>
        <label>1</label>
    </ligand>
</feature>
<dbReference type="RefSeq" id="XP_014566992.1">
    <property type="nucleotide sequence ID" value="XM_014711506.1"/>
</dbReference>
<keyword evidence="2 7" id="KW-0240">DNA-directed RNA polymerase</keyword>
<dbReference type="SUPFAM" id="SSF57783">
    <property type="entry name" value="Zinc beta-ribbon"/>
    <property type="match status" value="1"/>
</dbReference>
<dbReference type="Pfam" id="PF01096">
    <property type="entry name" value="Zn_ribbon_TFIIS"/>
    <property type="match status" value="1"/>
</dbReference>
<dbReference type="InterPro" id="IPR034004">
    <property type="entry name" value="Zn_ribbon_RPA12_C"/>
</dbReference>
<feature type="binding site" evidence="8">
    <location>
        <position position="88"/>
    </location>
    <ligand>
        <name>Zn(2+)</name>
        <dbReference type="ChEBI" id="CHEBI:29105"/>
        <label>2</label>
    </ligand>
</feature>
<feature type="binding site" evidence="8">
    <location>
        <position position="91"/>
    </location>
    <ligand>
        <name>Zn(2+)</name>
        <dbReference type="ChEBI" id="CHEBI:29105"/>
        <label>2</label>
    </ligand>
</feature>
<comment type="caution">
    <text evidence="11">The sequence shown here is derived from an EMBL/GenBank/DDBJ whole genome shotgun (WGS) entry which is preliminary data.</text>
</comment>
<keyword evidence="5 8" id="KW-0862">Zinc</keyword>
<dbReference type="Proteomes" id="UP000009131">
    <property type="component" value="Unassembled WGS sequence"/>
</dbReference>
<accession>G7E7K9</accession>
<evidence type="ECO:0000259" key="10">
    <source>
        <dbReference type="PROSITE" id="PS51133"/>
    </source>
</evidence>
<protein>
    <recommendedName>
        <fullName evidence="7">DNA-directed RNA polymerase subunit</fullName>
    </recommendedName>
</protein>
<dbReference type="Gene3D" id="2.20.25.10">
    <property type="match status" value="1"/>
</dbReference>